<accession>A0AAE0TS81</accession>
<keyword evidence="2" id="KW-1185">Reference proteome</keyword>
<protein>
    <submittedName>
        <fullName evidence="1">Uncharacterized protein</fullName>
    </submittedName>
</protein>
<evidence type="ECO:0000313" key="2">
    <source>
        <dbReference type="Proteomes" id="UP001274830"/>
    </source>
</evidence>
<name>A0AAE0TS81_9PEZI</name>
<sequence length="145" mass="16151">MTKQLTSATLLQMSKDDLEILFDSSPPGPIPNGVANGTALIIPGTTFTPAIAEFINLFAWQGKIFDASKSALVNRISVFGLDAILAQVYKDESWVDGKECIVLDYSKTSFVAHWIRDEIRLVGEGLYLGTVFWEKERLIFFALQF</sequence>
<reference evidence="1" key="1">
    <citation type="submission" date="2023-07" db="EMBL/GenBank/DDBJ databases">
        <title>Black Yeasts Isolated from many extreme environments.</title>
        <authorList>
            <person name="Coleine C."/>
            <person name="Stajich J.E."/>
            <person name="Selbmann L."/>
        </authorList>
    </citation>
    <scope>NUCLEOTIDE SEQUENCE</scope>
    <source>
        <strain evidence="1">CCFEE 5485</strain>
    </source>
</reference>
<comment type="caution">
    <text evidence="1">The sequence shown here is derived from an EMBL/GenBank/DDBJ whole genome shotgun (WGS) entry which is preliminary data.</text>
</comment>
<organism evidence="1 2">
    <name type="scientific">Recurvomyces mirabilis</name>
    <dbReference type="NCBI Taxonomy" id="574656"/>
    <lineage>
        <taxon>Eukaryota</taxon>
        <taxon>Fungi</taxon>
        <taxon>Dikarya</taxon>
        <taxon>Ascomycota</taxon>
        <taxon>Pezizomycotina</taxon>
        <taxon>Dothideomycetes</taxon>
        <taxon>Dothideomycetidae</taxon>
        <taxon>Mycosphaerellales</taxon>
        <taxon>Teratosphaeriaceae</taxon>
        <taxon>Recurvomyces</taxon>
    </lineage>
</organism>
<dbReference type="AlphaFoldDB" id="A0AAE0TS81"/>
<proteinExistence type="predicted"/>
<gene>
    <name evidence="1" type="ORF">LTR78_009561</name>
</gene>
<evidence type="ECO:0000313" key="1">
    <source>
        <dbReference type="EMBL" id="KAK3670593.1"/>
    </source>
</evidence>
<dbReference type="EMBL" id="JAUTXT010000054">
    <property type="protein sequence ID" value="KAK3670593.1"/>
    <property type="molecule type" value="Genomic_DNA"/>
</dbReference>
<dbReference type="Proteomes" id="UP001274830">
    <property type="component" value="Unassembled WGS sequence"/>
</dbReference>